<dbReference type="InterPro" id="IPR019734">
    <property type="entry name" value="TPR_rpt"/>
</dbReference>
<proteinExistence type="predicted"/>
<keyword evidence="2" id="KW-0802">TPR repeat</keyword>
<dbReference type="RefSeq" id="WP_377086009.1">
    <property type="nucleotide sequence ID" value="NZ_JBHSJL010000013.1"/>
</dbReference>
<comment type="caution">
    <text evidence="3">The sequence shown here is derived from an EMBL/GenBank/DDBJ whole genome shotgun (WGS) entry which is preliminary data.</text>
</comment>
<dbReference type="SMART" id="SM00028">
    <property type="entry name" value="TPR"/>
    <property type="match status" value="5"/>
</dbReference>
<name>A0ABW4Z7Y1_9BACT</name>
<evidence type="ECO:0000256" key="2">
    <source>
        <dbReference type="ARBA" id="ARBA00022803"/>
    </source>
</evidence>
<reference evidence="4" key="1">
    <citation type="journal article" date="2019" name="Int. J. Syst. Evol. Microbiol.">
        <title>The Global Catalogue of Microorganisms (GCM) 10K type strain sequencing project: providing services to taxonomists for standard genome sequencing and annotation.</title>
        <authorList>
            <consortium name="The Broad Institute Genomics Platform"/>
            <consortium name="The Broad Institute Genome Sequencing Center for Infectious Disease"/>
            <person name="Wu L."/>
            <person name="Ma J."/>
        </authorList>
    </citation>
    <scope>NUCLEOTIDE SEQUENCE [LARGE SCALE GENOMIC DNA]</scope>
    <source>
        <strain evidence="4">CCUG 57942</strain>
    </source>
</reference>
<protein>
    <submittedName>
        <fullName evidence="3">Tetratricopeptide repeat protein</fullName>
    </submittedName>
</protein>
<dbReference type="PANTHER" id="PTHR45641">
    <property type="entry name" value="TETRATRICOPEPTIDE REPEAT PROTEIN (AFU_ORTHOLOGUE AFUA_6G03870)"/>
    <property type="match status" value="1"/>
</dbReference>
<evidence type="ECO:0000256" key="1">
    <source>
        <dbReference type="ARBA" id="ARBA00022737"/>
    </source>
</evidence>
<dbReference type="InterPro" id="IPR011990">
    <property type="entry name" value="TPR-like_helical_dom_sf"/>
</dbReference>
<dbReference type="Gene3D" id="1.25.40.10">
    <property type="entry name" value="Tetratricopeptide repeat domain"/>
    <property type="match status" value="2"/>
</dbReference>
<dbReference type="Pfam" id="PF13374">
    <property type="entry name" value="TPR_10"/>
    <property type="match status" value="1"/>
</dbReference>
<evidence type="ECO:0000313" key="4">
    <source>
        <dbReference type="Proteomes" id="UP001597389"/>
    </source>
</evidence>
<sequence>MNAGTANIIEMLSDRVETLCEKGEWQEAYHASQAVVDKARSAVAHQEGGSELALAGSLEIQADLLRQTGHLEDARYRYHEALEILNQLEGDHDQVLARISASVAVLYDSVENDVEAVRFYERAIELYERAGMGSSEEVADVCNNVGFIYRSIGNYDAAEDLFLKGLDICNHTLGLEHEKTATLCNNLGALYLKSEKAAQAREMNMMALEARLKVLGGAHPDTAQSHANLALSLCQGGEAEEANEHFKAAVKIYERNIKSESHEYAAVVENYAEFLKISDDEKSADSLIKKAQKKLSKLSA</sequence>
<keyword evidence="4" id="KW-1185">Reference proteome</keyword>
<keyword evidence="1" id="KW-0677">Repeat</keyword>
<dbReference type="Pfam" id="PF13424">
    <property type="entry name" value="TPR_12"/>
    <property type="match status" value="2"/>
</dbReference>
<dbReference type="EMBL" id="JBHUJB010000013">
    <property type="protein sequence ID" value="MFD2157855.1"/>
    <property type="molecule type" value="Genomic_DNA"/>
</dbReference>
<dbReference type="Proteomes" id="UP001597389">
    <property type="component" value="Unassembled WGS sequence"/>
</dbReference>
<organism evidence="3 4">
    <name type="scientific">Rubritalea tangerina</name>
    <dbReference type="NCBI Taxonomy" id="430798"/>
    <lineage>
        <taxon>Bacteria</taxon>
        <taxon>Pseudomonadati</taxon>
        <taxon>Verrucomicrobiota</taxon>
        <taxon>Verrucomicrobiia</taxon>
        <taxon>Verrucomicrobiales</taxon>
        <taxon>Rubritaleaceae</taxon>
        <taxon>Rubritalea</taxon>
    </lineage>
</organism>
<dbReference type="SUPFAM" id="SSF48452">
    <property type="entry name" value="TPR-like"/>
    <property type="match status" value="2"/>
</dbReference>
<dbReference type="PANTHER" id="PTHR45641:SF19">
    <property type="entry name" value="NEPHROCYSTIN-3"/>
    <property type="match status" value="1"/>
</dbReference>
<accession>A0ABW4Z7Y1</accession>
<evidence type="ECO:0000313" key="3">
    <source>
        <dbReference type="EMBL" id="MFD2157855.1"/>
    </source>
</evidence>
<gene>
    <name evidence="3" type="ORF">ACFSW8_02965</name>
</gene>